<name>Q8TR72_METAC</name>
<dbReference type="HOGENOM" id="CLU_552778_0_0_2"/>
<keyword evidence="2" id="KW-1185">Reference proteome</keyword>
<dbReference type="GeneID" id="1473198"/>
<accession>Q8TR72</accession>
<dbReference type="EnsemblBacteria" id="AAM04728">
    <property type="protein sequence ID" value="AAM04728"/>
    <property type="gene ID" value="MA_1310"/>
</dbReference>
<dbReference type="KEGG" id="mac:MA_1310"/>
<dbReference type="EMBL" id="AE010299">
    <property type="protein sequence ID" value="AAM04728.1"/>
    <property type="molecule type" value="Genomic_DNA"/>
</dbReference>
<protein>
    <submittedName>
        <fullName evidence="1">Uncharacterized protein</fullName>
    </submittedName>
</protein>
<gene>
    <name evidence="1" type="ordered locus">MA_1310</name>
</gene>
<reference evidence="1 2" key="1">
    <citation type="journal article" date="2002" name="Genome Res.">
        <title>The genome of Methanosarcina acetivorans reveals extensive metabolic and physiological diversity.</title>
        <authorList>
            <person name="Galagan J.E."/>
            <person name="Nusbaum C."/>
            <person name="Roy A."/>
            <person name="Endrizzi M.G."/>
            <person name="Macdonald P."/>
            <person name="FitzHugh W."/>
            <person name="Calvo S."/>
            <person name="Engels R."/>
            <person name="Smirnov S."/>
            <person name="Atnoor D."/>
            <person name="Brown A."/>
            <person name="Allen N."/>
            <person name="Naylor J."/>
            <person name="Stange-Thomann N."/>
            <person name="DeArellano K."/>
            <person name="Johnson R."/>
            <person name="Linton L."/>
            <person name="McEwan P."/>
            <person name="McKernan K."/>
            <person name="Talamas J."/>
            <person name="Tirrell A."/>
            <person name="Ye W."/>
            <person name="Zimmer A."/>
            <person name="Barber R.D."/>
            <person name="Cann I."/>
            <person name="Graham D.E."/>
            <person name="Grahame D.A."/>
            <person name="Guss A."/>
            <person name="Hedderich R."/>
            <person name="Ingram-Smith C."/>
            <person name="Kuettner C.H."/>
            <person name="Krzycki J.A."/>
            <person name="Leigh J.A."/>
            <person name="Li W."/>
            <person name="Liu J."/>
            <person name="Mukhopadhyay B."/>
            <person name="Reeve J.N."/>
            <person name="Smith K."/>
            <person name="Springer T.A."/>
            <person name="Umayam L.A."/>
            <person name="White O."/>
            <person name="White R.H."/>
            <person name="de Macario E.C."/>
            <person name="Ferry J.G."/>
            <person name="Jarrell K.F."/>
            <person name="Jing H."/>
            <person name="Macario A.J.L."/>
            <person name="Paulsen I."/>
            <person name="Pritchett M."/>
            <person name="Sowers K.R."/>
            <person name="Swanson R.V."/>
            <person name="Zinder S.H."/>
            <person name="Lander E."/>
            <person name="Metcalf W.W."/>
            <person name="Birren B."/>
        </authorList>
    </citation>
    <scope>NUCLEOTIDE SEQUENCE [LARGE SCALE GENOMIC DNA]</scope>
    <source>
        <strain evidence="2">ATCC 35395 / DSM 2834 / JCM 12185 / C2A</strain>
    </source>
</reference>
<evidence type="ECO:0000313" key="1">
    <source>
        <dbReference type="EMBL" id="AAM04728.1"/>
    </source>
</evidence>
<dbReference type="AlphaFoldDB" id="Q8TR72"/>
<dbReference type="RefSeq" id="WP_011021330.1">
    <property type="nucleotide sequence ID" value="NC_003552.1"/>
</dbReference>
<dbReference type="Proteomes" id="UP000002487">
    <property type="component" value="Chromosome"/>
</dbReference>
<organism evidence="1 2">
    <name type="scientific">Methanosarcina acetivorans (strain ATCC 35395 / DSM 2834 / JCM 12185 / C2A)</name>
    <dbReference type="NCBI Taxonomy" id="188937"/>
    <lineage>
        <taxon>Archaea</taxon>
        <taxon>Methanobacteriati</taxon>
        <taxon>Methanobacteriota</taxon>
        <taxon>Stenosarchaea group</taxon>
        <taxon>Methanomicrobia</taxon>
        <taxon>Methanosarcinales</taxon>
        <taxon>Methanosarcinaceae</taxon>
        <taxon>Methanosarcina</taxon>
    </lineage>
</organism>
<proteinExistence type="predicted"/>
<dbReference type="InParanoid" id="Q8TR72"/>
<evidence type="ECO:0000313" key="2">
    <source>
        <dbReference type="Proteomes" id="UP000002487"/>
    </source>
</evidence>
<sequence length="596" mass="68587">MKNLSRLKMVIFVLLISSYLWIGGAYATPATENSKTVENINQGSIILFSQNYSETNNLPANVFIARVQKEKPYDKIYSTIYATQESEVCFNNTSKGLRYTNIRDSPLIPCSLLPDMDLISCFGINEYLRHYRSNLDIFTFCQCTSVPIIHYLEEPRQAGALYICKLAPMVKCAYEISMDVYADDPQSFIELNSPGSRLIIQEREGQTLLKSYYRGSSGKLKYQKIILGDASEKANFKVIFDGINKTNTIYTKDGSSIVTPFYNLGRQQLPYIDFSNGYIKFTAFILGEGTYFDVDIYSINQTAERKLITAIGDKKLIPFGLDGPLPLNTTGEGIEYLSSKGYRGTMWFDEGMCEKANDTYIAYLRDLVVNDSWEVGIHYTKELNSLPLEEAYRVMDEEYSYVYEKIGQPPTSCCCLRNRDNLTHAIYAYENLKMTWRNGDAAIHAEKEVGNLYDDTWEWWEPASKAGMSYPVFSHQLDVEPAIKYSISRSKFREWVDNYYANNMTIVPFYEYNQISRNTYYASFENLQYDENLLSFDAHTNGFKALVNINIPAGNDTQVYDTTLEKYLDYETEQDRSINFWVEDSHNYKVYINGVE</sequence>